<comment type="caution">
    <text evidence="1">The sequence shown here is derived from an EMBL/GenBank/DDBJ whole genome shotgun (WGS) entry which is preliminary data.</text>
</comment>
<keyword evidence="2" id="KW-1185">Reference proteome</keyword>
<dbReference type="Proteomes" id="UP001246858">
    <property type="component" value="Unassembled WGS sequence"/>
</dbReference>
<proteinExistence type="predicted"/>
<evidence type="ECO:0000313" key="1">
    <source>
        <dbReference type="EMBL" id="MDR6781960.1"/>
    </source>
</evidence>
<protein>
    <submittedName>
        <fullName evidence="1">Uncharacterized protein</fullName>
    </submittedName>
</protein>
<dbReference type="EMBL" id="JAVDTF010000001">
    <property type="protein sequence ID" value="MDR6781960.1"/>
    <property type="molecule type" value="Genomic_DNA"/>
</dbReference>
<organism evidence="1 2">
    <name type="scientific">Pedobacter africanus</name>
    <dbReference type="NCBI Taxonomy" id="151894"/>
    <lineage>
        <taxon>Bacteria</taxon>
        <taxon>Pseudomonadati</taxon>
        <taxon>Bacteroidota</taxon>
        <taxon>Sphingobacteriia</taxon>
        <taxon>Sphingobacteriales</taxon>
        <taxon>Sphingobacteriaceae</taxon>
        <taxon>Pedobacter</taxon>
    </lineage>
</organism>
<gene>
    <name evidence="1" type="ORF">J2X78_000512</name>
</gene>
<name>A0ACC6KRI8_9SPHI</name>
<reference evidence="1" key="1">
    <citation type="submission" date="2023-07" db="EMBL/GenBank/DDBJ databases">
        <title>Sorghum-associated microbial communities from plants grown in Nebraska, USA.</title>
        <authorList>
            <person name="Schachtman D."/>
        </authorList>
    </citation>
    <scope>NUCLEOTIDE SEQUENCE</scope>
    <source>
        <strain evidence="1">2697</strain>
    </source>
</reference>
<sequence length="57" mass="6082">MKKIELNQLGVQEMSQTEMANTQGGGPLNNLLGFLINPVTNVVTGLVNTVITLVKSL</sequence>
<accession>A0ACC6KRI8</accession>
<evidence type="ECO:0000313" key="2">
    <source>
        <dbReference type="Proteomes" id="UP001246858"/>
    </source>
</evidence>